<feature type="signal peptide" evidence="1">
    <location>
        <begin position="1"/>
        <end position="17"/>
    </location>
</feature>
<reference evidence="2 3" key="1">
    <citation type="submission" date="2018-02" db="EMBL/GenBank/DDBJ databases">
        <title>Genomic Encyclopedia of Archaeal and Bacterial Type Strains, Phase II (KMG-II): from individual species to whole genera.</title>
        <authorList>
            <person name="Goeker M."/>
        </authorList>
    </citation>
    <scope>NUCLEOTIDE SEQUENCE [LARGE SCALE GENOMIC DNA]</scope>
    <source>
        <strain evidence="2 3">DSM 29526</strain>
    </source>
</reference>
<feature type="chain" id="PRO_5015722274" evidence="1">
    <location>
        <begin position="18"/>
        <end position="157"/>
    </location>
</feature>
<evidence type="ECO:0000313" key="2">
    <source>
        <dbReference type="EMBL" id="PPK85637.1"/>
    </source>
</evidence>
<evidence type="ECO:0000313" key="3">
    <source>
        <dbReference type="Proteomes" id="UP000237662"/>
    </source>
</evidence>
<keyword evidence="3" id="KW-1185">Reference proteome</keyword>
<proteinExistence type="predicted"/>
<protein>
    <submittedName>
        <fullName evidence="2">Uncharacterized protein DUF4920</fullName>
    </submittedName>
</protein>
<gene>
    <name evidence="2" type="ORF">CLV84_2540</name>
</gene>
<evidence type="ECO:0000256" key="1">
    <source>
        <dbReference type="SAM" id="SignalP"/>
    </source>
</evidence>
<dbReference type="OrthoDB" id="129527at2"/>
<comment type="caution">
    <text evidence="2">The sequence shown here is derived from an EMBL/GenBank/DDBJ whole genome shotgun (WGS) entry which is preliminary data.</text>
</comment>
<dbReference type="Proteomes" id="UP000237662">
    <property type="component" value="Unassembled WGS sequence"/>
</dbReference>
<dbReference type="AlphaFoldDB" id="A0A2S6I387"/>
<keyword evidence="1" id="KW-0732">Signal</keyword>
<dbReference type="EMBL" id="PTJC01000006">
    <property type="protein sequence ID" value="PPK85637.1"/>
    <property type="molecule type" value="Genomic_DNA"/>
</dbReference>
<dbReference type="InterPro" id="IPR032577">
    <property type="entry name" value="DUF4920"/>
</dbReference>
<name>A0A2S6I387_9BACT</name>
<sequence>MRLVLLLGLSLALNHCATETEAPTEAFYGAEFSTTDVRPAESLLATYGQEALRDSVRTTLRGTVNEVCQAKGCWMTLTAGNGQEMTVTFRDYGFFVPKDIGGKEVLMHGMAYTQLTPVEELRHFAADAGQSETEIAAITEPRSELRFLAEGVRVLPE</sequence>
<accession>A0A2S6I387</accession>
<dbReference type="Pfam" id="PF16267">
    <property type="entry name" value="DUF4920"/>
    <property type="match status" value="1"/>
</dbReference>
<dbReference type="RefSeq" id="WP_104420127.1">
    <property type="nucleotide sequence ID" value="NZ_PTJC01000006.1"/>
</dbReference>
<organism evidence="2 3">
    <name type="scientific">Neolewinella xylanilytica</name>
    <dbReference type="NCBI Taxonomy" id="1514080"/>
    <lineage>
        <taxon>Bacteria</taxon>
        <taxon>Pseudomonadati</taxon>
        <taxon>Bacteroidota</taxon>
        <taxon>Saprospiria</taxon>
        <taxon>Saprospirales</taxon>
        <taxon>Lewinellaceae</taxon>
        <taxon>Neolewinella</taxon>
    </lineage>
</organism>